<keyword evidence="2" id="KW-1185">Reference proteome</keyword>
<reference evidence="1" key="1">
    <citation type="submission" date="2021-04" db="EMBL/GenBank/DDBJ databases">
        <authorList>
            <person name="Chebbi M.A.C M."/>
        </authorList>
    </citation>
    <scope>NUCLEOTIDE SEQUENCE</scope>
</reference>
<name>A0A8J2EC74_COTCN</name>
<dbReference type="AlphaFoldDB" id="A0A8J2EC74"/>
<dbReference type="Proteomes" id="UP000786811">
    <property type="component" value="Unassembled WGS sequence"/>
</dbReference>
<organism evidence="1 2">
    <name type="scientific">Cotesia congregata</name>
    <name type="common">Parasitoid wasp</name>
    <name type="synonym">Apanteles congregatus</name>
    <dbReference type="NCBI Taxonomy" id="51543"/>
    <lineage>
        <taxon>Eukaryota</taxon>
        <taxon>Metazoa</taxon>
        <taxon>Ecdysozoa</taxon>
        <taxon>Arthropoda</taxon>
        <taxon>Hexapoda</taxon>
        <taxon>Insecta</taxon>
        <taxon>Pterygota</taxon>
        <taxon>Neoptera</taxon>
        <taxon>Endopterygota</taxon>
        <taxon>Hymenoptera</taxon>
        <taxon>Apocrita</taxon>
        <taxon>Ichneumonoidea</taxon>
        <taxon>Braconidae</taxon>
        <taxon>Microgastrinae</taxon>
        <taxon>Cotesia</taxon>
    </lineage>
</organism>
<evidence type="ECO:0000313" key="1">
    <source>
        <dbReference type="EMBL" id="CAG5074126.1"/>
    </source>
</evidence>
<dbReference type="EMBL" id="CAJNRD030001114">
    <property type="protein sequence ID" value="CAG5074126.1"/>
    <property type="molecule type" value="Genomic_DNA"/>
</dbReference>
<proteinExistence type="predicted"/>
<evidence type="ECO:0000313" key="2">
    <source>
        <dbReference type="Proteomes" id="UP000786811"/>
    </source>
</evidence>
<comment type="caution">
    <text evidence="1">The sequence shown here is derived from an EMBL/GenBank/DDBJ whole genome shotgun (WGS) entry which is preliminary data.</text>
</comment>
<protein>
    <submittedName>
        <fullName evidence="1">Uncharacterized protein</fullName>
    </submittedName>
</protein>
<accession>A0A8J2EC74</accession>
<gene>
    <name evidence="1" type="ORF">HICCMSTLAB_LOCUS898</name>
</gene>
<sequence length="130" mass="15399">MVAGFYICQEYRDILDQDAETGQIQAECSKEVQLMMSTYESSINWSFFRILHTSQHLLSLRFKHIHIPAGKEEVLIEKFPIYGRMLAFHLKKALQRKMLLQQAEETLLDIFYKLLPATFINEMFYYLIVV</sequence>